<dbReference type="EMBL" id="QRMZ01000008">
    <property type="protein sequence ID" value="RHK06632.1"/>
    <property type="molecule type" value="Genomic_DNA"/>
</dbReference>
<protein>
    <submittedName>
        <fullName evidence="1">Uncharacterized protein</fullName>
    </submittedName>
</protein>
<gene>
    <name evidence="1" type="ORF">DW084_07100</name>
</gene>
<organism evidence="1 2">
    <name type="scientific">Enterococcus casseliflavus</name>
    <name type="common">Enterococcus flavescens</name>
    <dbReference type="NCBI Taxonomy" id="37734"/>
    <lineage>
        <taxon>Bacteria</taxon>
        <taxon>Bacillati</taxon>
        <taxon>Bacillota</taxon>
        <taxon>Bacilli</taxon>
        <taxon>Lactobacillales</taxon>
        <taxon>Enterococcaceae</taxon>
        <taxon>Enterococcus</taxon>
    </lineage>
</organism>
<reference evidence="1 2" key="1">
    <citation type="submission" date="2018-08" db="EMBL/GenBank/DDBJ databases">
        <title>A genome reference for cultivated species of the human gut microbiota.</title>
        <authorList>
            <person name="Zou Y."/>
            <person name="Xue W."/>
            <person name="Luo G."/>
        </authorList>
    </citation>
    <scope>NUCLEOTIDE SEQUENCE [LARGE SCALE GENOMIC DNA]</scope>
    <source>
        <strain evidence="1 2">AF48-16</strain>
    </source>
</reference>
<name>A0A415ETK2_ENTCA</name>
<dbReference type="Proteomes" id="UP000286288">
    <property type="component" value="Unassembled WGS sequence"/>
</dbReference>
<accession>A0A415ETK2</accession>
<sequence length="60" mass="7199">MFFSQYNTANRCRDSYEKAVGHCEIYSIGLQNAFITRKTFDFEYIFFHNLFTCKTKIILI</sequence>
<proteinExistence type="predicted"/>
<comment type="caution">
    <text evidence="1">The sequence shown here is derived from an EMBL/GenBank/DDBJ whole genome shotgun (WGS) entry which is preliminary data.</text>
</comment>
<evidence type="ECO:0000313" key="1">
    <source>
        <dbReference type="EMBL" id="RHK06632.1"/>
    </source>
</evidence>
<evidence type="ECO:0000313" key="2">
    <source>
        <dbReference type="Proteomes" id="UP000286288"/>
    </source>
</evidence>
<dbReference type="AlphaFoldDB" id="A0A415ETK2"/>